<feature type="signal peptide" evidence="1">
    <location>
        <begin position="1"/>
        <end position="21"/>
    </location>
</feature>
<organism evidence="2 3">
    <name type="scientific">Paenibacillus nicotianae</name>
    <dbReference type="NCBI Taxonomy" id="1526551"/>
    <lineage>
        <taxon>Bacteria</taxon>
        <taxon>Bacillati</taxon>
        <taxon>Bacillota</taxon>
        <taxon>Bacilli</taxon>
        <taxon>Bacillales</taxon>
        <taxon>Paenibacillaceae</taxon>
        <taxon>Paenibacillus</taxon>
    </lineage>
</organism>
<evidence type="ECO:0000313" key="2">
    <source>
        <dbReference type="EMBL" id="MFD1992798.1"/>
    </source>
</evidence>
<dbReference type="Proteomes" id="UP001597403">
    <property type="component" value="Unassembled WGS sequence"/>
</dbReference>
<keyword evidence="1" id="KW-0732">Signal</keyword>
<dbReference type="RefSeq" id="WP_204826964.1">
    <property type="nucleotide sequence ID" value="NZ_JBHUGF010000014.1"/>
</dbReference>
<accession>A0ABW4UZ16</accession>
<proteinExistence type="predicted"/>
<keyword evidence="3" id="KW-1185">Reference proteome</keyword>
<name>A0ABW4UZ16_9BACL</name>
<reference evidence="3" key="1">
    <citation type="journal article" date="2019" name="Int. J. Syst. Evol. Microbiol.">
        <title>The Global Catalogue of Microorganisms (GCM) 10K type strain sequencing project: providing services to taxonomists for standard genome sequencing and annotation.</title>
        <authorList>
            <consortium name="The Broad Institute Genomics Platform"/>
            <consortium name="The Broad Institute Genome Sequencing Center for Infectious Disease"/>
            <person name="Wu L."/>
            <person name="Ma J."/>
        </authorList>
    </citation>
    <scope>NUCLEOTIDE SEQUENCE [LARGE SCALE GENOMIC DNA]</scope>
    <source>
        <strain evidence="3">CGMCC 1.15067</strain>
    </source>
</reference>
<comment type="caution">
    <text evidence="2">The sequence shown here is derived from an EMBL/GenBank/DDBJ whole genome shotgun (WGS) entry which is preliminary data.</text>
</comment>
<evidence type="ECO:0000313" key="3">
    <source>
        <dbReference type="Proteomes" id="UP001597403"/>
    </source>
</evidence>
<sequence>MFTIALAGVVPLSFSSTTAYASSMNTQTVSLKYSNVMVENADQVDIQRKETSNSVTVNVYDKQTGNLLNTYGEIVRPYTPLGISVNAGEYSIMTRFTEKNEGGGIITRLELQLQLYNSGSFRQINQILSKNFLLKLQAQR</sequence>
<protein>
    <submittedName>
        <fullName evidence="2">Uncharacterized protein</fullName>
    </submittedName>
</protein>
<gene>
    <name evidence="2" type="ORF">ACFSGI_22725</name>
</gene>
<dbReference type="EMBL" id="JBHUGF010000014">
    <property type="protein sequence ID" value="MFD1992798.1"/>
    <property type="molecule type" value="Genomic_DNA"/>
</dbReference>
<evidence type="ECO:0000256" key="1">
    <source>
        <dbReference type="SAM" id="SignalP"/>
    </source>
</evidence>
<feature type="chain" id="PRO_5046912504" evidence="1">
    <location>
        <begin position="22"/>
        <end position="140"/>
    </location>
</feature>